<feature type="compositionally biased region" description="Low complexity" evidence="1">
    <location>
        <begin position="44"/>
        <end position="54"/>
    </location>
</feature>
<evidence type="ECO:0000256" key="1">
    <source>
        <dbReference type="SAM" id="MobiDB-lite"/>
    </source>
</evidence>
<organism evidence="2 3">
    <name type="scientific">Kutzneria kofuensis</name>
    <dbReference type="NCBI Taxonomy" id="103725"/>
    <lineage>
        <taxon>Bacteria</taxon>
        <taxon>Bacillati</taxon>
        <taxon>Actinomycetota</taxon>
        <taxon>Actinomycetes</taxon>
        <taxon>Pseudonocardiales</taxon>
        <taxon>Pseudonocardiaceae</taxon>
        <taxon>Kutzneria</taxon>
    </lineage>
</organism>
<name>A0A7W9NKI3_9PSEU</name>
<dbReference type="Proteomes" id="UP000585638">
    <property type="component" value="Unassembled WGS sequence"/>
</dbReference>
<reference evidence="2 3" key="1">
    <citation type="submission" date="2020-08" db="EMBL/GenBank/DDBJ databases">
        <title>Sequencing the genomes of 1000 actinobacteria strains.</title>
        <authorList>
            <person name="Klenk H.-P."/>
        </authorList>
    </citation>
    <scope>NUCLEOTIDE SEQUENCE [LARGE SCALE GENOMIC DNA]</scope>
    <source>
        <strain evidence="2 3">DSM 43851</strain>
    </source>
</reference>
<proteinExistence type="predicted"/>
<keyword evidence="3" id="KW-1185">Reference proteome</keyword>
<feature type="region of interest" description="Disordered" evidence="1">
    <location>
        <begin position="34"/>
        <end position="54"/>
    </location>
</feature>
<sequence length="1016" mass="111165">MSPDITTTWHGAAVTPSDQRRTEAAIHRGIHRGIATARGRRRPTTPTRRPAPVATTANRHHDVLYVGAQPPVRVLMADALHLAYRTADPSQRVETDSVVRALHWGSALFGATGFVVRRERDKPGRFSALPLTSPLAIADVGGFAEQDTDIEAPEGIIFYNTRLRFEFDHDSGAILAVTREGNRLYRQGRRLHPNDTSGETIARQYQQSLRSGDVVTPTELLDFADRLVVSSNSPVERLLSFDQRAFAAMSMVDRGAWLALLVDAASIPVGGPDVDQIHHAILRLVRTCDSRAELEALFAPLGPAGVAALFARFDSATFELLVTLGGFVGPEPVDVNYLEQVITEQRESPLSEHDSEESLATVWDWAANFAGSFRELPKLPTTLVDAAPHLYRLYQMVSHATGSDLLTGLPVEIRPDDRAALRELVTRLGRTLRTALAGAHYAERLGAPRGAVGGLSVGRKIVRRVKYLLLLEAASAAIGAGELKAVAGEARQGTTWVVGLLLRLRGAKAVLTAEEIARAGRLLTALGGVVGVADAEHAARLVKLLPNSFEADLAHLIDNAPPRALTFDTFRTMAGNKEPADRIAHALDVVRLVEQKTGGSAGLTEDVVAGLHRLLETGDSTNWQQLAWLEKLSDQDLPAVLRFAARWSPYELAEVIGRADVVAYATSKAVTAFLDRAGTAALRDIIRTFEAHPKQVVPLLERLEPATAGITDPAEYLEFVDRLRRGDAAALVTVAGQGPGPIGNAARRLRSGGSRWAALQEELGLTLRETDASFTVFDKEAAFLDGLADHELDGLERLAGLDRRSPKRIPGTDSQSERFRGWGEADRRQLLGLIGDLDAYSKGRGRTPVLIEGMDRVLSALLRDSPKQGPMNAAQGAWGHLYAVRDLIERDGALAMRLEVDRAGRRIDIRARLRGLDAVEVEVKTNLTGDASMIANQVRSDLRHHALTYGGFSRLRYRYNELSEPLFGEVKKFFLAQFDEALIATLPRRRRKQRARLRASLQLWLETGGVDFYRTK</sequence>
<dbReference type="EMBL" id="JACHIR010000001">
    <property type="protein sequence ID" value="MBB5896060.1"/>
    <property type="molecule type" value="Genomic_DNA"/>
</dbReference>
<evidence type="ECO:0000313" key="3">
    <source>
        <dbReference type="Proteomes" id="UP000585638"/>
    </source>
</evidence>
<dbReference type="RefSeq" id="WP_184867769.1">
    <property type="nucleotide sequence ID" value="NZ_BAAAWY010000035.1"/>
</dbReference>
<gene>
    <name evidence="2" type="ORF">BJ998_007256</name>
</gene>
<comment type="caution">
    <text evidence="2">The sequence shown here is derived from an EMBL/GenBank/DDBJ whole genome shotgun (WGS) entry which is preliminary data.</text>
</comment>
<dbReference type="AlphaFoldDB" id="A0A7W9NKI3"/>
<accession>A0A7W9NKI3</accession>
<evidence type="ECO:0000313" key="2">
    <source>
        <dbReference type="EMBL" id="MBB5896060.1"/>
    </source>
</evidence>
<protein>
    <submittedName>
        <fullName evidence="2">Uncharacterized protein</fullName>
    </submittedName>
</protein>